<organism evidence="15 16">
    <name type="scientific">Pseudomassariella vexata</name>
    <dbReference type="NCBI Taxonomy" id="1141098"/>
    <lineage>
        <taxon>Eukaryota</taxon>
        <taxon>Fungi</taxon>
        <taxon>Dikarya</taxon>
        <taxon>Ascomycota</taxon>
        <taxon>Pezizomycotina</taxon>
        <taxon>Sordariomycetes</taxon>
        <taxon>Xylariomycetidae</taxon>
        <taxon>Amphisphaeriales</taxon>
        <taxon>Pseudomassariaceae</taxon>
        <taxon>Pseudomassariella</taxon>
    </lineage>
</organism>
<dbReference type="PIRSF" id="PIRSF029900">
    <property type="entry name" value="Alpha-glucuronds"/>
    <property type="match status" value="1"/>
</dbReference>
<dbReference type="STRING" id="1141098.A0A1Y2DI21"/>
<dbReference type="EMBL" id="MCFJ01000015">
    <property type="protein sequence ID" value="ORY58892.1"/>
    <property type="molecule type" value="Genomic_DNA"/>
</dbReference>
<proteinExistence type="inferred from homology"/>
<dbReference type="PANTHER" id="PTHR39207:SF1">
    <property type="entry name" value="ALPHA-GLUCURONIDASE A"/>
    <property type="match status" value="1"/>
</dbReference>
<dbReference type="GO" id="GO:0045493">
    <property type="term" value="P:xylan catabolic process"/>
    <property type="evidence" value="ECO:0007669"/>
    <property type="project" value="UniProtKB-KW"/>
</dbReference>
<dbReference type="InterPro" id="IPR011099">
    <property type="entry name" value="Glyco_hydro_67_C"/>
</dbReference>
<dbReference type="Gene3D" id="3.30.379.10">
    <property type="entry name" value="Chitobiase/beta-hexosaminidase domain 2-like"/>
    <property type="match status" value="1"/>
</dbReference>
<accession>A0A1Y2DI21</accession>
<dbReference type="InterPro" id="IPR011395">
    <property type="entry name" value="Glyco_hydro_67_aGlcAse"/>
</dbReference>
<comment type="subcellular location">
    <subcellularLocation>
        <location evidence="11">Secreted</location>
    </subcellularLocation>
</comment>
<feature type="active site" description="Proton acceptor" evidence="10">
    <location>
        <position position="391"/>
    </location>
</feature>
<keyword evidence="5 11" id="KW-0119">Carbohydrate metabolism</keyword>
<keyword evidence="6 9" id="KW-0326">Glycosidase</keyword>
<evidence type="ECO:0000259" key="13">
    <source>
        <dbReference type="Pfam" id="PF07477"/>
    </source>
</evidence>
<evidence type="ECO:0000259" key="14">
    <source>
        <dbReference type="Pfam" id="PF07488"/>
    </source>
</evidence>
<dbReference type="InterPro" id="IPR029018">
    <property type="entry name" value="Hex-like_dom2"/>
</dbReference>
<keyword evidence="7 11" id="KW-0624">Polysaccharide degradation</keyword>
<dbReference type="SUPFAM" id="SSF51445">
    <property type="entry name" value="(Trans)glycosidases"/>
    <property type="match status" value="1"/>
</dbReference>
<keyword evidence="4 9" id="KW-0378">Hydrolase</keyword>
<evidence type="ECO:0000313" key="16">
    <source>
        <dbReference type="Proteomes" id="UP000193689"/>
    </source>
</evidence>
<dbReference type="AlphaFoldDB" id="A0A1Y2DI21"/>
<feature type="active site" description="Proton donor" evidence="10">
    <location>
        <position position="282"/>
    </location>
</feature>
<evidence type="ECO:0000256" key="7">
    <source>
        <dbReference type="ARBA" id="ARBA00023326"/>
    </source>
</evidence>
<reference evidence="15 16" key="1">
    <citation type="submission" date="2016-07" db="EMBL/GenBank/DDBJ databases">
        <title>Pervasive Adenine N6-methylation of Active Genes in Fungi.</title>
        <authorList>
            <consortium name="DOE Joint Genome Institute"/>
            <person name="Mondo S.J."/>
            <person name="Dannebaum R.O."/>
            <person name="Kuo R.C."/>
            <person name="Labutti K."/>
            <person name="Haridas S."/>
            <person name="Kuo A."/>
            <person name="Salamov A."/>
            <person name="Ahrendt S.R."/>
            <person name="Lipzen A."/>
            <person name="Sullivan W."/>
            <person name="Andreopoulos W.B."/>
            <person name="Clum A."/>
            <person name="Lindquist E."/>
            <person name="Daum C."/>
            <person name="Ramamoorthy G.K."/>
            <person name="Gryganskyi A."/>
            <person name="Culley D."/>
            <person name="Magnuson J.K."/>
            <person name="James T.Y."/>
            <person name="O'Malley M.A."/>
            <person name="Stajich J.E."/>
            <person name="Spatafora J.W."/>
            <person name="Visel A."/>
            <person name="Grigoriev I.V."/>
        </authorList>
    </citation>
    <scope>NUCLEOTIDE SEQUENCE [LARGE SCALE GENOMIC DNA]</scope>
    <source>
        <strain evidence="15 16">CBS 129021</strain>
    </source>
</reference>
<dbReference type="OrthoDB" id="6501611at2759"/>
<dbReference type="InParanoid" id="A0A1Y2DI21"/>
<feature type="active site" description="Proton acceptor" evidence="10">
    <location>
        <position position="363"/>
    </location>
</feature>
<evidence type="ECO:0000256" key="4">
    <source>
        <dbReference type="ARBA" id="ARBA00022801"/>
    </source>
</evidence>
<comment type="catalytic activity">
    <reaction evidence="8 9 11">
        <text>an alpha-D-glucuronoside + H2O = D-glucuronate + an alcohol</text>
        <dbReference type="Rhea" id="RHEA:20005"/>
        <dbReference type="ChEBI" id="CHEBI:15377"/>
        <dbReference type="ChEBI" id="CHEBI:30879"/>
        <dbReference type="ChEBI" id="CHEBI:58720"/>
        <dbReference type="ChEBI" id="CHEBI:58899"/>
        <dbReference type="EC" id="3.2.1.139"/>
    </reaction>
</comment>
<dbReference type="CDD" id="cd02795">
    <property type="entry name" value="CBM6-CBM35-CBM36_like"/>
    <property type="match status" value="1"/>
</dbReference>
<evidence type="ECO:0000256" key="11">
    <source>
        <dbReference type="RuleBase" id="RU361198"/>
    </source>
</evidence>
<dbReference type="GO" id="GO:0046559">
    <property type="term" value="F:alpha-glucuronidase activity"/>
    <property type="evidence" value="ECO:0007669"/>
    <property type="project" value="UniProtKB-EC"/>
</dbReference>
<protein>
    <recommendedName>
        <fullName evidence="2 9">Alpha-glucuronidase</fullName>
        <ecNumber evidence="2 9">3.2.1.139</ecNumber>
    </recommendedName>
</protein>
<dbReference type="Pfam" id="PF07488">
    <property type="entry name" value="Glyco_hydro_67M"/>
    <property type="match status" value="1"/>
</dbReference>
<evidence type="ECO:0000256" key="3">
    <source>
        <dbReference type="ARBA" id="ARBA00022651"/>
    </source>
</evidence>
<feature type="domain" description="Glycosyl hydrolase family 67 catalytic" evidence="14">
    <location>
        <begin position="143"/>
        <end position="451"/>
    </location>
</feature>
<dbReference type="SUPFAM" id="SSF55545">
    <property type="entry name" value="beta-N-acetylhexosaminidase-like domain"/>
    <property type="match status" value="1"/>
</dbReference>
<evidence type="ECO:0000313" key="15">
    <source>
        <dbReference type="EMBL" id="ORY58892.1"/>
    </source>
</evidence>
<feature type="domain" description="Alpha glucuronidase N-terminal" evidence="12">
    <location>
        <begin position="21"/>
        <end position="137"/>
    </location>
</feature>
<sequence>MRPLLRFLYIGFAVAENGLDGWLRYAALPSDIQKSHATPSTIVVLNSSETSPVYTAGKELQKGIHGILGHELEVTGTTNNTNASILVGTTESFSSVGGNTTEVPHLKDDGFWLSIENANVYILGQNERGALYGTFEYLSMLAQRNFSQVAYATSPSAPIRWVNEWDNLDGSIERGFAGPSIFFQNGGVVDDLARVSQYARLLASIRVNGIIVNNVNANFNLLNASNMAGLGRVANAMRPYGVCIGISLNFDSPRNLSSLMTTDELYEHVPDLAGFLVKANSEDQPGPLTYNRTLADGANLFARALKPHGNGIVMLFRAFVYDHHLNESNWKNDRANHAVDFFGHLDGQFDDNVFIQIKYGPIDFQVREPPSPLFANLLGTNTAIELQVTQEYLGQQSHLVYLPPLWKTILDYDLRIDGEPSVMRDILSGGRLNRSLSGYAAVVNVGTNTTWLGSHLAMSNLYAYGRLAWNPSDDEVAVLQDWTRLTFGAGKTIVDTITMESWPAYENYTGNLGIQTLTDILYTHFGPNPASQDDNSWGQWTRADADTIGMDRTVSNGTGFFSQYPAQVTAMYEDINTTPNELLLWFHHVPYTQQLKSGKTVIQHFYDAHYAGAATAQMFPTQWAALEGLVDHERFEEVMFRLEYQAGRAIVWRDAINEFYWSKSGIEDGAGRVGKHPWRVKAEKMKMSGYKAVPVTPFETASGRTAIVTTSSDAAGTVEVELGYPSGTYDIAVNYYDIIGGRSRYELLLANNTIGRWEGDLEDILGHTFSSFLDGHAATRVSFRDVNIIKGDILKIVGQPDGFELAPLDYVAVLPQGVID</sequence>
<dbReference type="Pfam" id="PF03648">
    <property type="entry name" value="Glyco_hydro_67N"/>
    <property type="match status" value="1"/>
</dbReference>
<dbReference type="Proteomes" id="UP000193689">
    <property type="component" value="Unassembled WGS sequence"/>
</dbReference>
<evidence type="ECO:0000256" key="6">
    <source>
        <dbReference type="ARBA" id="ARBA00023295"/>
    </source>
</evidence>
<dbReference type="EC" id="3.2.1.139" evidence="2 9"/>
<evidence type="ECO:0000256" key="5">
    <source>
        <dbReference type="ARBA" id="ARBA00023277"/>
    </source>
</evidence>
<dbReference type="GO" id="GO:0005576">
    <property type="term" value="C:extracellular region"/>
    <property type="evidence" value="ECO:0007669"/>
    <property type="project" value="UniProtKB-SubCell"/>
</dbReference>
<feature type="domain" description="Glycosyl hydrolase family 67 C-terminal" evidence="13">
    <location>
        <begin position="453"/>
        <end position="672"/>
    </location>
</feature>
<dbReference type="InterPro" id="IPR037054">
    <property type="entry name" value="A-glucoronidase_C_sf"/>
</dbReference>
<comment type="similarity">
    <text evidence="1 9 11">Belongs to the glycosyl hydrolase 67 family.</text>
</comment>
<evidence type="ECO:0000256" key="2">
    <source>
        <dbReference type="ARBA" id="ARBA00012271"/>
    </source>
</evidence>
<comment type="function">
    <text evidence="11">Alpha-glucuronidase involved in the hydrolysis of xylan, a major structural heterogeneous polysaccharide found in plant biomass representing the second most abundant polysaccharide in the biosphere, after cellulose. Releases 4-O-methylglucuronic acid from xylan.</text>
</comment>
<dbReference type="Gene3D" id="3.20.20.80">
    <property type="entry name" value="Glycosidases"/>
    <property type="match status" value="1"/>
</dbReference>
<keyword evidence="3 9" id="KW-0858">Xylan degradation</keyword>
<comment type="caution">
    <text evidence="15">The sequence shown here is derived from an EMBL/GenBank/DDBJ whole genome shotgun (WGS) entry which is preliminary data.</text>
</comment>
<dbReference type="Pfam" id="PF07477">
    <property type="entry name" value="Glyco_hydro_67C"/>
    <property type="match status" value="1"/>
</dbReference>
<evidence type="ECO:0000256" key="8">
    <source>
        <dbReference type="ARBA" id="ARBA00048838"/>
    </source>
</evidence>
<dbReference type="Gene3D" id="3.90.1330.10">
    <property type="entry name" value="Alpha-glucuronidase, C-terminal domain"/>
    <property type="match status" value="1"/>
</dbReference>
<evidence type="ECO:0000259" key="12">
    <source>
        <dbReference type="Pfam" id="PF03648"/>
    </source>
</evidence>
<keyword evidence="16" id="KW-1185">Reference proteome</keyword>
<name>A0A1Y2DI21_9PEZI</name>
<evidence type="ECO:0000256" key="10">
    <source>
        <dbReference type="PIRSR" id="PIRSR029900-1"/>
    </source>
</evidence>
<evidence type="ECO:0000256" key="9">
    <source>
        <dbReference type="PIRNR" id="PIRNR029900"/>
    </source>
</evidence>
<dbReference type="InterPro" id="IPR005154">
    <property type="entry name" value="Glyco_hydro_67_aGlcAse_N"/>
</dbReference>
<dbReference type="PANTHER" id="PTHR39207">
    <property type="entry name" value="ALPHA-GLUCURONIDASE A"/>
    <property type="match status" value="1"/>
</dbReference>
<gene>
    <name evidence="11" type="primary">aguA</name>
    <name evidence="15" type="ORF">BCR38DRAFT_460727</name>
</gene>
<dbReference type="InterPro" id="IPR011100">
    <property type="entry name" value="Glyco_hydro_67_cat"/>
</dbReference>
<dbReference type="InterPro" id="IPR017853">
    <property type="entry name" value="GH"/>
</dbReference>
<evidence type="ECO:0000256" key="1">
    <source>
        <dbReference type="ARBA" id="ARBA00008833"/>
    </source>
</evidence>